<gene>
    <name evidence="2" type="ORF">DNTS_013619</name>
</gene>
<proteinExistence type="inferred from homology"/>
<sequence length="403" mass="46321">RQGFPHTDETAVFAASSSGGNDDKFVINNGLLCFFQRSVYKDLVLTLQKDSYLSLSQLKSKMTNGTSYREVRQYRTDHHLVKFYFVTRVFSAYMESILAAFEKGIKPDVVVVNSCVWDVSRYNCQWASDYKENLTKFFRELKRILPKETLVLWNMTMPLGKKITGGFLIPEIQHMGPTLRFDVVEANFLGATLASEFGFDVLDLHFQFRFSLQHRMHDGVHWNAIAHRKITTLLLEHMAEAWGVALPRHDQQIPDFKPAVMQEKLRRADPLTPAHHQGPYSNERYLTPSCMSGNERITQNSIVILATVHLKLLPDPGWMQGQAVRPLRGFHAGFNGFGPQITGAPFTHFEPHIVNDVPPYRATSYPVCRDRNYPVDAPCWPGNNLVIKTHHRRQYKPYSRNRL</sequence>
<evidence type="ECO:0000313" key="3">
    <source>
        <dbReference type="Proteomes" id="UP000316079"/>
    </source>
</evidence>
<dbReference type="OrthoDB" id="9975373at2759"/>
<feature type="non-terminal residue" evidence="2">
    <location>
        <position position="1"/>
    </location>
</feature>
<organism evidence="2 3">
    <name type="scientific">Danionella cerebrum</name>
    <dbReference type="NCBI Taxonomy" id="2873325"/>
    <lineage>
        <taxon>Eukaryota</taxon>
        <taxon>Metazoa</taxon>
        <taxon>Chordata</taxon>
        <taxon>Craniata</taxon>
        <taxon>Vertebrata</taxon>
        <taxon>Euteleostomi</taxon>
        <taxon>Actinopterygii</taxon>
        <taxon>Neopterygii</taxon>
        <taxon>Teleostei</taxon>
        <taxon>Ostariophysi</taxon>
        <taxon>Cypriniformes</taxon>
        <taxon>Danionidae</taxon>
        <taxon>Danioninae</taxon>
        <taxon>Danionella</taxon>
    </lineage>
</organism>
<evidence type="ECO:0000313" key="2">
    <source>
        <dbReference type="EMBL" id="TRY87673.1"/>
    </source>
</evidence>
<evidence type="ECO:0008006" key="4">
    <source>
        <dbReference type="Google" id="ProtNLM"/>
    </source>
</evidence>
<reference evidence="2 3" key="1">
    <citation type="journal article" date="2019" name="Sci. Data">
        <title>Hybrid genome assembly and annotation of Danionella translucida.</title>
        <authorList>
            <person name="Kadobianskyi M."/>
            <person name="Schulze L."/>
            <person name="Schuelke M."/>
            <person name="Judkewitz B."/>
        </authorList>
    </citation>
    <scope>NUCLEOTIDE SEQUENCE [LARGE SCALE GENOMIC DNA]</scope>
    <source>
        <strain evidence="2 3">Bolton</strain>
    </source>
</reference>
<dbReference type="InterPro" id="IPR036514">
    <property type="entry name" value="SGNH_hydro_sf"/>
</dbReference>
<comment type="caution">
    <text evidence="2">The sequence shown here is derived from an EMBL/GenBank/DDBJ whole genome shotgun (WGS) entry which is preliminary data.</text>
</comment>
<dbReference type="EMBL" id="SRMA01026110">
    <property type="protein sequence ID" value="TRY87673.1"/>
    <property type="molecule type" value="Genomic_DNA"/>
</dbReference>
<dbReference type="PANTHER" id="PTHR14469:SF0">
    <property type="entry name" value="FAMILY WITH SEQUENCE SIMILARITY 113"/>
    <property type="match status" value="1"/>
</dbReference>
<dbReference type="Gene3D" id="3.40.50.1110">
    <property type="entry name" value="SGNH hydrolase"/>
    <property type="match status" value="1"/>
</dbReference>
<name>A0A553QCL0_9TELE</name>
<dbReference type="SUPFAM" id="SSF52266">
    <property type="entry name" value="SGNH hydrolase"/>
    <property type="match status" value="1"/>
</dbReference>
<dbReference type="STRING" id="623744.A0A553QCL0"/>
<comment type="similarity">
    <text evidence="1">Belongs to the PC-esterase family.</text>
</comment>
<dbReference type="Proteomes" id="UP000316079">
    <property type="component" value="Unassembled WGS sequence"/>
</dbReference>
<evidence type="ECO:0000256" key="1">
    <source>
        <dbReference type="ARBA" id="ARBA00037957"/>
    </source>
</evidence>
<dbReference type="AlphaFoldDB" id="A0A553QCL0"/>
<protein>
    <recommendedName>
        <fullName evidence="4">Family with sequence similarity 113</fullName>
    </recommendedName>
</protein>
<dbReference type="PANTHER" id="PTHR14469">
    <property type="entry name" value="SARCOMA ANTIGEN NY-SAR-23"/>
    <property type="match status" value="1"/>
</dbReference>
<keyword evidence="3" id="KW-1185">Reference proteome</keyword>
<accession>A0A553QCL0</accession>